<evidence type="ECO:0000256" key="1">
    <source>
        <dbReference type="SAM" id="MobiDB-lite"/>
    </source>
</evidence>
<dbReference type="EMBL" id="GBHO01030564">
    <property type="protein sequence ID" value="JAG13040.1"/>
    <property type="molecule type" value="Transcribed_RNA"/>
</dbReference>
<accession>A0A0A9X7I4</accession>
<evidence type="ECO:0000313" key="2">
    <source>
        <dbReference type="EMBL" id="JAG13040.1"/>
    </source>
</evidence>
<reference evidence="2" key="1">
    <citation type="journal article" date="2014" name="PLoS ONE">
        <title>Transcriptome-Based Identification of ABC Transporters in the Western Tarnished Plant Bug Lygus hesperus.</title>
        <authorList>
            <person name="Hull J.J."/>
            <person name="Chaney K."/>
            <person name="Geib S.M."/>
            <person name="Fabrick J.A."/>
            <person name="Brent C.S."/>
            <person name="Walsh D."/>
            <person name="Lavine L.C."/>
        </authorList>
    </citation>
    <scope>NUCLEOTIDE SEQUENCE</scope>
</reference>
<feature type="compositionally biased region" description="Polar residues" evidence="1">
    <location>
        <begin position="34"/>
        <end position="46"/>
    </location>
</feature>
<protein>
    <submittedName>
        <fullName evidence="2">Uncharacterized protein</fullName>
    </submittedName>
</protein>
<name>A0A0A9X7I4_LYGHE</name>
<feature type="region of interest" description="Disordered" evidence="1">
    <location>
        <begin position="1"/>
        <end position="68"/>
    </location>
</feature>
<sequence length="124" mass="14380">RPKTRFLEKRKSRRFEPKGDRQENSEIKYKNLHENQSSEGTGNTTDVPHRQSRENTLSKTQKKLQNPRRIVGVTNEQWGHLQGLQFALKTLNRTTLIIFDPCGNDNKHTTDNSEAMSTTPDLMM</sequence>
<gene>
    <name evidence="2" type="ORF">CM83_79069</name>
</gene>
<feature type="non-terminal residue" evidence="2">
    <location>
        <position position="1"/>
    </location>
</feature>
<reference evidence="2" key="2">
    <citation type="submission" date="2014-07" db="EMBL/GenBank/DDBJ databases">
        <authorList>
            <person name="Hull J."/>
        </authorList>
    </citation>
    <scope>NUCLEOTIDE SEQUENCE</scope>
</reference>
<dbReference type="AlphaFoldDB" id="A0A0A9X7I4"/>
<organism evidence="2">
    <name type="scientific">Lygus hesperus</name>
    <name type="common">Western plant bug</name>
    <dbReference type="NCBI Taxonomy" id="30085"/>
    <lineage>
        <taxon>Eukaryota</taxon>
        <taxon>Metazoa</taxon>
        <taxon>Ecdysozoa</taxon>
        <taxon>Arthropoda</taxon>
        <taxon>Hexapoda</taxon>
        <taxon>Insecta</taxon>
        <taxon>Pterygota</taxon>
        <taxon>Neoptera</taxon>
        <taxon>Paraneoptera</taxon>
        <taxon>Hemiptera</taxon>
        <taxon>Heteroptera</taxon>
        <taxon>Panheteroptera</taxon>
        <taxon>Cimicomorpha</taxon>
        <taxon>Miridae</taxon>
        <taxon>Mirini</taxon>
        <taxon>Lygus</taxon>
    </lineage>
</organism>
<feature type="compositionally biased region" description="Basic and acidic residues" evidence="1">
    <location>
        <begin position="1"/>
        <end position="33"/>
    </location>
</feature>
<proteinExistence type="predicted"/>